<comment type="caution">
    <text evidence="1">The sequence shown here is derived from an EMBL/GenBank/DDBJ whole genome shotgun (WGS) entry which is preliminary data.</text>
</comment>
<sequence>MVQVQTPDEALEQFDRWLEAPASRVQASECALEFSRQYAGATERMMTILEVLWQKAQKTASLTS</sequence>
<protein>
    <submittedName>
        <fullName evidence="1">Uncharacterized protein</fullName>
    </submittedName>
</protein>
<name>J9CE98_9ZZZZ</name>
<proteinExistence type="predicted"/>
<reference evidence="1" key="1">
    <citation type="journal article" date="2012" name="PLoS ONE">
        <title>Gene sets for utilization of primary and secondary nutrition supplies in the distal gut of endangered iberian lynx.</title>
        <authorList>
            <person name="Alcaide M."/>
            <person name="Messina E."/>
            <person name="Richter M."/>
            <person name="Bargiela R."/>
            <person name="Peplies J."/>
            <person name="Huws S.A."/>
            <person name="Newbold C.J."/>
            <person name="Golyshin P.N."/>
            <person name="Simon M.A."/>
            <person name="Lopez G."/>
            <person name="Yakimov M.M."/>
            <person name="Ferrer M."/>
        </authorList>
    </citation>
    <scope>NUCLEOTIDE SEQUENCE</scope>
</reference>
<organism evidence="1">
    <name type="scientific">gut metagenome</name>
    <dbReference type="NCBI Taxonomy" id="749906"/>
    <lineage>
        <taxon>unclassified sequences</taxon>
        <taxon>metagenomes</taxon>
        <taxon>organismal metagenomes</taxon>
    </lineage>
</organism>
<accession>J9CE98</accession>
<dbReference type="EMBL" id="AMCI01004318">
    <property type="protein sequence ID" value="EJW98320.1"/>
    <property type="molecule type" value="Genomic_DNA"/>
</dbReference>
<dbReference type="AlphaFoldDB" id="J9CE98"/>
<evidence type="ECO:0000313" key="1">
    <source>
        <dbReference type="EMBL" id="EJW98320.1"/>
    </source>
</evidence>
<gene>
    <name evidence="1" type="ORF">EVA_13573</name>
</gene>